<dbReference type="EMBL" id="BPLF01000003">
    <property type="protein sequence ID" value="GIX64163.1"/>
    <property type="molecule type" value="Genomic_DNA"/>
</dbReference>
<feature type="region of interest" description="Disordered" evidence="1">
    <location>
        <begin position="743"/>
        <end position="767"/>
    </location>
</feature>
<name>A0AAV4LVZ3_BABCB</name>
<keyword evidence="3" id="KW-1185">Reference proteome</keyword>
<gene>
    <name evidence="2" type="ORF">BcabD6B2_35980</name>
</gene>
<evidence type="ECO:0000313" key="2">
    <source>
        <dbReference type="EMBL" id="GIX64163.1"/>
    </source>
</evidence>
<sequence length="913" mass="97122">MDNQCSGVLEPKTLKQSLDLFGALNVNFDDLNGRVGKTLERRVSDFLCHKYVSKSLFYDGNTTTISQNFAKVLCELANVRSVIVENTGQDTYGFYSILASVSIDDFCVEQCATLILKCLPRLYTTLNFLKFQVEGKSALGGGGWENQRCNGGGDNPGSGTALNQWLTNSGPTGLPSSSSSSLSESSPTLLPGGYESYLSENPGADLVTPLTNLISDSGEGEDGFLQYLVLDLAVITEWSPCSTAACLVVLRAFCSKSSNPLESEIGRHTELKQASQTVYSSCKPLAPEQEDEDDDAILTALFYGSPDAYSKCLQPVALKRYIAWLKNKLDPLIYSLNLLKTDSLGWKKEELLNATISGPFGYGFSFSEKWTDWNEDIAKTYIPIAITKLVRELIKLRDIVEKHFDAGVSAETSCSSFHGFASSGNAGSSQQGSSVSCNSGSSGTLTEVPVPKNLKDAIDWFLRVSGGDGVDKCGKGIEGLRNEVQKLLGNADLSNFKNDLSNLKSIITTVADGLKTLIGYNGENQPIKNGIASAKYKSSYADGEKWKCSWNSDSDSKDQNCANIFLGCVPLFYYGVTYLYWRSVNVTGCKGDWELMCFNGKSFLNSNTLNALNGFMVAVGYSDPNQLSSMEGEVVMREVHNKLEELTKASKHGYSKSSYSKYMGYLIQNGKEYLNSDPKTCPLYALYYVAEAYWKSVSEQSNGIPAAVNKIKEYLEELNGSSGPYDTLEHHIEELTEKVKAFVRPSNGSSEPRSGVRLTPESSGTVKSSIWTSGLSGIGSGGGTGGEVGGFVASAAAEVHTGTGGVVAGSHGPEGSAGKNGDNAVSGPQGQPGPIGARGPAGPQNQSGEKGGTGEQGDGGTNDQTPTTPPHATSSVAPAAGTVATLALGGGAAAVYFNVGGSGTILKGLLRIH</sequence>
<feature type="compositionally biased region" description="Low complexity" evidence="1">
    <location>
        <begin position="169"/>
        <end position="188"/>
    </location>
</feature>
<feature type="compositionally biased region" description="Low complexity" evidence="1">
    <location>
        <begin position="827"/>
        <end position="844"/>
    </location>
</feature>
<feature type="compositionally biased region" description="Gly residues" evidence="1">
    <location>
        <begin position="849"/>
        <end position="860"/>
    </location>
</feature>
<feature type="region of interest" description="Disordered" evidence="1">
    <location>
        <begin position="803"/>
        <end position="876"/>
    </location>
</feature>
<dbReference type="Proteomes" id="UP001497744">
    <property type="component" value="Unassembled WGS sequence"/>
</dbReference>
<feature type="region of interest" description="Disordered" evidence="1">
    <location>
        <begin position="160"/>
        <end position="188"/>
    </location>
</feature>
<comment type="caution">
    <text evidence="2">The sequence shown here is derived from an EMBL/GenBank/DDBJ whole genome shotgun (WGS) entry which is preliminary data.</text>
</comment>
<dbReference type="AlphaFoldDB" id="A0AAV4LVZ3"/>
<evidence type="ECO:0000256" key="1">
    <source>
        <dbReference type="SAM" id="MobiDB-lite"/>
    </source>
</evidence>
<evidence type="ECO:0000313" key="3">
    <source>
        <dbReference type="Proteomes" id="UP001497744"/>
    </source>
</evidence>
<accession>A0AAV4LVZ3</accession>
<protein>
    <submittedName>
        <fullName evidence="2">Variant erythrocyte surface antigen-1 family protein</fullName>
    </submittedName>
</protein>
<reference evidence="2 3" key="1">
    <citation type="submission" date="2021-06" db="EMBL/GenBank/DDBJ databases">
        <title>Genome sequence of Babesia caballi.</title>
        <authorList>
            <person name="Yamagishi J."/>
            <person name="Kidaka T."/>
            <person name="Ochi A."/>
        </authorList>
    </citation>
    <scope>NUCLEOTIDE SEQUENCE [LARGE SCALE GENOMIC DNA]</scope>
    <source>
        <strain evidence="2">USDA-D6B2</strain>
    </source>
</reference>
<dbReference type="RefSeq" id="XP_067716232.1">
    <property type="nucleotide sequence ID" value="XM_067860131.1"/>
</dbReference>
<dbReference type="GeneID" id="94195644"/>
<organism evidence="2 3">
    <name type="scientific">Babesia caballi</name>
    <dbReference type="NCBI Taxonomy" id="5871"/>
    <lineage>
        <taxon>Eukaryota</taxon>
        <taxon>Sar</taxon>
        <taxon>Alveolata</taxon>
        <taxon>Apicomplexa</taxon>
        <taxon>Aconoidasida</taxon>
        <taxon>Piroplasmida</taxon>
        <taxon>Babesiidae</taxon>
        <taxon>Babesia</taxon>
    </lineage>
</organism>
<proteinExistence type="predicted"/>